<dbReference type="AlphaFoldDB" id="T1UQ54"/>
<keyword evidence="2" id="KW-0732">Signal</keyword>
<feature type="compositionally biased region" description="Low complexity" evidence="1">
    <location>
        <begin position="123"/>
        <end position="156"/>
    </location>
</feature>
<evidence type="ECO:0000256" key="1">
    <source>
        <dbReference type="SAM" id="MobiDB-lite"/>
    </source>
</evidence>
<evidence type="ECO:0000313" key="3">
    <source>
        <dbReference type="EMBL" id="AGT80097.1"/>
    </source>
</evidence>
<dbReference type="VEuPathDB" id="FungiDB:HVAS_10426980"/>
<name>T1UQ54_9BASI</name>
<protein>
    <submittedName>
        <fullName evidence="3">Putative secreted protein</fullName>
    </submittedName>
</protein>
<proteinExistence type="predicted"/>
<dbReference type="EMBL" id="KF018024">
    <property type="protein sequence ID" value="AGT80097.1"/>
    <property type="molecule type" value="Genomic_DNA"/>
</dbReference>
<evidence type="ECO:0000256" key="2">
    <source>
        <dbReference type="SAM" id="SignalP"/>
    </source>
</evidence>
<accession>T1UQ54</accession>
<organism evidence="3">
    <name type="scientific">Hemileia vastatrix</name>
    <dbReference type="NCBI Taxonomy" id="203904"/>
    <lineage>
        <taxon>Eukaryota</taxon>
        <taxon>Fungi</taxon>
        <taxon>Dikarya</taxon>
        <taxon>Basidiomycota</taxon>
        <taxon>Pucciniomycotina</taxon>
        <taxon>Pucciniomycetes</taxon>
        <taxon>Pucciniales</taxon>
        <taxon>Zaghouaniaceae</taxon>
        <taxon>Hemileia</taxon>
    </lineage>
</organism>
<feature type="region of interest" description="Disordered" evidence="1">
    <location>
        <begin position="110"/>
        <end position="161"/>
    </location>
</feature>
<feature type="chain" id="PRO_5004584998" evidence="2">
    <location>
        <begin position="23"/>
        <end position="356"/>
    </location>
</feature>
<reference evidence="3" key="1">
    <citation type="submission" date="2013-04" db="EMBL/GenBank/DDBJ databases">
        <title>Genome annotation of the coffee rust (Hemileia vastatrix) contributes to the gene repertoire catalogue of the Pucciniales.</title>
        <authorList>
            <person name="Cristancho M.M."/>
            <person name="Botero D.O."/>
            <person name="Giraldo W.G."/>
            <person name="Tabima J.F."/>
            <person name="Riano-Pachon D.M."/>
            <person name="Escobar C."/>
            <person name="Rozo Y.I."/>
            <person name="Rivera L.F."/>
            <person name="Restrepo S."/>
            <person name="Gaitan A.L."/>
        </authorList>
    </citation>
    <scope>NUCLEOTIDE SEQUENCE</scope>
</reference>
<feature type="signal peptide" evidence="2">
    <location>
        <begin position="1"/>
        <end position="22"/>
    </location>
</feature>
<sequence length="356" mass="37698">MFRIASFVTLAIFLTSYEVVLAVPPSAPVPPGGHGVSPIATEALGSAATTGGAGGAAQTCVAYYMQTQKCAYPTSTADCTPFTVTTTLDMIVNHNIMFISLEKDAGPNPVHTTSTVATPASVGGTSSLGSNSSTSANTTTLTNTTATTKTTPALTSPHVRRSLATNSSLSAPTSLLAKPTVGGTAGLMPSVSFQKSLLFLTFKREVQDSNFHLPLNFIDIIQNTSAEGICGRYNPETDLAVCLFSGIDPQGLDPQKGGWVSRETPCLILLSFFVYSIINHPGSSPMTAKITDGCNFNAATNVDGCGNIFVTSALIKRCEFGQLIGYLGFMRFFEYFRDAIEIDIMKYFVLTQIGDW</sequence>